<organism evidence="1 3">
    <name type="scientific">Rotaria magnacalcarata</name>
    <dbReference type="NCBI Taxonomy" id="392030"/>
    <lineage>
        <taxon>Eukaryota</taxon>
        <taxon>Metazoa</taxon>
        <taxon>Spiralia</taxon>
        <taxon>Gnathifera</taxon>
        <taxon>Rotifera</taxon>
        <taxon>Eurotatoria</taxon>
        <taxon>Bdelloidea</taxon>
        <taxon>Philodinida</taxon>
        <taxon>Philodinidae</taxon>
        <taxon>Rotaria</taxon>
    </lineage>
</organism>
<dbReference type="EMBL" id="CAJOBH010254218">
    <property type="protein sequence ID" value="CAF5145158.1"/>
    <property type="molecule type" value="Genomic_DNA"/>
</dbReference>
<evidence type="ECO:0000313" key="2">
    <source>
        <dbReference type="EMBL" id="CAF5215830.1"/>
    </source>
</evidence>
<evidence type="ECO:0000313" key="1">
    <source>
        <dbReference type="EMBL" id="CAF5145158.1"/>
    </source>
</evidence>
<comment type="caution">
    <text evidence="1">The sequence shown here is derived from an EMBL/GenBank/DDBJ whole genome shotgun (WGS) entry which is preliminary data.</text>
</comment>
<sequence length="125" mass="14499">MPNLKAILKEASNVPIKLSCILTEDNIYQIEEYLQIAKQLGIRRIALRHIYGDDRRWPIQAFQNKQPIKYHQNNPVYDFDGLQVTHWIFDKTSGRSLNLFSDGTLSDEYLLTKAPNQSIAKHINS</sequence>
<evidence type="ECO:0000313" key="3">
    <source>
        <dbReference type="Proteomes" id="UP000681967"/>
    </source>
</evidence>
<dbReference type="AlphaFoldDB" id="A0A8S3FXQ8"/>
<reference evidence="1" key="1">
    <citation type="submission" date="2021-02" db="EMBL/GenBank/DDBJ databases">
        <authorList>
            <person name="Nowell W R."/>
        </authorList>
    </citation>
    <scope>NUCLEOTIDE SEQUENCE</scope>
</reference>
<dbReference type="EMBL" id="CAJOBI010343375">
    <property type="protein sequence ID" value="CAF5215830.1"/>
    <property type="molecule type" value="Genomic_DNA"/>
</dbReference>
<dbReference type="Proteomes" id="UP000681967">
    <property type="component" value="Unassembled WGS sequence"/>
</dbReference>
<name>A0A8S3FXQ8_9BILA</name>
<dbReference type="Proteomes" id="UP000676336">
    <property type="component" value="Unassembled WGS sequence"/>
</dbReference>
<accession>A0A8S3FXQ8</accession>
<proteinExistence type="predicted"/>
<gene>
    <name evidence="1" type="ORF">BYL167_LOCUS70994</name>
    <name evidence="2" type="ORF">SMN809_LOCUS79752</name>
</gene>
<protein>
    <submittedName>
        <fullName evidence="1">Uncharacterized protein</fullName>
    </submittedName>
</protein>